<comment type="pathway">
    <text evidence="7 8">Carbohydrate biosynthesis; gluconeogenesis.</text>
</comment>
<protein>
    <recommendedName>
        <fullName evidence="7 8">Triosephosphate isomerase</fullName>
        <shortName evidence="7">TIM</shortName>
        <shortName evidence="7">TPI</shortName>
        <ecNumber evidence="7 8">5.3.1.1</ecNumber>
    </recommendedName>
    <alternativeName>
        <fullName evidence="7">Triose-phosphate isomerase</fullName>
    </alternativeName>
</protein>
<dbReference type="GO" id="GO:0006094">
    <property type="term" value="P:gluconeogenesis"/>
    <property type="evidence" value="ECO:0007669"/>
    <property type="project" value="UniProtKB-UniRule"/>
</dbReference>
<dbReference type="EC" id="5.3.1.1" evidence="7 8"/>
<feature type="binding site" evidence="7">
    <location>
        <begin position="232"/>
        <end position="233"/>
    </location>
    <ligand>
        <name>substrate</name>
    </ligand>
</feature>
<dbReference type="InterPro" id="IPR020861">
    <property type="entry name" value="Triosephosphate_isomerase_AS"/>
</dbReference>
<dbReference type="InterPro" id="IPR000652">
    <property type="entry name" value="Triosephosphate_isomerase"/>
</dbReference>
<dbReference type="GO" id="GO:0005829">
    <property type="term" value="C:cytosol"/>
    <property type="evidence" value="ECO:0007669"/>
    <property type="project" value="TreeGrafter"/>
</dbReference>
<proteinExistence type="inferred from homology"/>
<dbReference type="InterPro" id="IPR035990">
    <property type="entry name" value="TIM_sf"/>
</dbReference>
<dbReference type="EMBL" id="DTGD01000248">
    <property type="protein sequence ID" value="HGB36545.1"/>
    <property type="molecule type" value="Genomic_DNA"/>
</dbReference>
<dbReference type="UniPathway" id="UPA00138"/>
<dbReference type="GO" id="GO:0006096">
    <property type="term" value="P:glycolytic process"/>
    <property type="evidence" value="ECO:0007669"/>
    <property type="project" value="UniProtKB-UniRule"/>
</dbReference>
<feature type="active site" description="Electrophile" evidence="7">
    <location>
        <position position="96"/>
    </location>
</feature>
<dbReference type="PANTHER" id="PTHR21139:SF42">
    <property type="entry name" value="TRIOSEPHOSPHATE ISOMERASE"/>
    <property type="match status" value="1"/>
</dbReference>
<evidence type="ECO:0000256" key="2">
    <source>
        <dbReference type="ARBA" id="ARBA00007422"/>
    </source>
</evidence>
<feature type="binding site" evidence="7">
    <location>
        <position position="174"/>
    </location>
    <ligand>
        <name>substrate</name>
    </ligand>
</feature>
<dbReference type="GO" id="GO:0019563">
    <property type="term" value="P:glycerol catabolic process"/>
    <property type="evidence" value="ECO:0007669"/>
    <property type="project" value="TreeGrafter"/>
</dbReference>
<comment type="pathway">
    <text evidence="1 7 8">Carbohydrate degradation; glycolysis; D-glyceraldehyde 3-phosphate from glycerone phosphate: step 1/1.</text>
</comment>
<reference evidence="9" key="1">
    <citation type="journal article" date="2020" name="mSystems">
        <title>Genome- and Community-Level Interaction Insights into Carbon Utilization and Element Cycling Functions of Hydrothermarchaeota in Hydrothermal Sediment.</title>
        <authorList>
            <person name="Zhou Z."/>
            <person name="Liu Y."/>
            <person name="Xu W."/>
            <person name="Pan J."/>
            <person name="Luo Z.H."/>
            <person name="Li M."/>
        </authorList>
    </citation>
    <scope>NUCLEOTIDE SEQUENCE [LARGE SCALE GENOMIC DNA]</scope>
    <source>
        <strain evidence="9">SpSt-754</strain>
    </source>
</reference>
<dbReference type="Pfam" id="PF00121">
    <property type="entry name" value="TIM"/>
    <property type="match status" value="1"/>
</dbReference>
<organism evidence="9">
    <name type="scientific">candidate division WOR-3 bacterium</name>
    <dbReference type="NCBI Taxonomy" id="2052148"/>
    <lineage>
        <taxon>Bacteria</taxon>
        <taxon>Bacteria division WOR-3</taxon>
    </lineage>
</organism>
<feature type="binding site" evidence="7">
    <location>
        <begin position="9"/>
        <end position="11"/>
    </location>
    <ligand>
        <name>substrate</name>
    </ligand>
</feature>
<dbReference type="InterPro" id="IPR013785">
    <property type="entry name" value="Aldolase_TIM"/>
</dbReference>
<name>A0A7V3KPN2_UNCW3</name>
<evidence type="ECO:0000256" key="7">
    <source>
        <dbReference type="HAMAP-Rule" id="MF_00147"/>
    </source>
</evidence>
<dbReference type="Gene3D" id="3.20.20.70">
    <property type="entry name" value="Aldolase class I"/>
    <property type="match status" value="1"/>
</dbReference>
<keyword evidence="3 7" id="KW-0312">Gluconeogenesis</keyword>
<feature type="binding site" evidence="7">
    <location>
        <position position="211"/>
    </location>
    <ligand>
        <name>substrate</name>
    </ligand>
</feature>
<evidence type="ECO:0000256" key="3">
    <source>
        <dbReference type="ARBA" id="ARBA00022432"/>
    </source>
</evidence>
<dbReference type="GO" id="GO:0046166">
    <property type="term" value="P:glyceraldehyde-3-phosphate biosynthetic process"/>
    <property type="evidence" value="ECO:0007669"/>
    <property type="project" value="TreeGrafter"/>
</dbReference>
<dbReference type="HAMAP" id="MF_00147_B">
    <property type="entry name" value="TIM_B"/>
    <property type="match status" value="1"/>
</dbReference>
<evidence type="ECO:0000313" key="9">
    <source>
        <dbReference type="EMBL" id="HGB36545.1"/>
    </source>
</evidence>
<dbReference type="UniPathway" id="UPA00109">
    <property type="reaction ID" value="UER00189"/>
</dbReference>
<comment type="caution">
    <text evidence="9">The sequence shown here is derived from an EMBL/GenBank/DDBJ whole genome shotgun (WGS) entry which is preliminary data.</text>
</comment>
<comment type="catalytic activity">
    <reaction evidence="7 8">
        <text>D-glyceraldehyde 3-phosphate = dihydroxyacetone phosphate</text>
        <dbReference type="Rhea" id="RHEA:18585"/>
        <dbReference type="ChEBI" id="CHEBI:57642"/>
        <dbReference type="ChEBI" id="CHEBI:59776"/>
        <dbReference type="EC" id="5.3.1.1"/>
    </reaction>
</comment>
<dbReference type="PANTHER" id="PTHR21139">
    <property type="entry name" value="TRIOSEPHOSPHATE ISOMERASE"/>
    <property type="match status" value="1"/>
</dbReference>
<evidence type="ECO:0000256" key="4">
    <source>
        <dbReference type="ARBA" id="ARBA00022490"/>
    </source>
</evidence>
<dbReference type="CDD" id="cd00311">
    <property type="entry name" value="TIM"/>
    <property type="match status" value="1"/>
</dbReference>
<dbReference type="PROSITE" id="PS51440">
    <property type="entry name" value="TIM_2"/>
    <property type="match status" value="1"/>
</dbReference>
<keyword evidence="6 7" id="KW-0413">Isomerase</keyword>
<keyword evidence="5 7" id="KW-0324">Glycolysis</keyword>
<dbReference type="GO" id="GO:0004807">
    <property type="term" value="F:triose-phosphate isomerase activity"/>
    <property type="evidence" value="ECO:0007669"/>
    <property type="project" value="UniProtKB-UniRule"/>
</dbReference>
<comment type="subcellular location">
    <subcellularLocation>
        <location evidence="7 8">Cytoplasm</location>
    </subcellularLocation>
</comment>
<evidence type="ECO:0000256" key="6">
    <source>
        <dbReference type="ARBA" id="ARBA00023235"/>
    </source>
</evidence>
<evidence type="ECO:0000256" key="1">
    <source>
        <dbReference type="ARBA" id="ARBA00004680"/>
    </source>
</evidence>
<dbReference type="SUPFAM" id="SSF51351">
    <property type="entry name" value="Triosephosphate isomerase (TIM)"/>
    <property type="match status" value="1"/>
</dbReference>
<dbReference type="InterPro" id="IPR022896">
    <property type="entry name" value="TrioseP_Isoase_bac/euk"/>
</dbReference>
<feature type="active site" description="Proton acceptor" evidence="7">
    <location>
        <position position="168"/>
    </location>
</feature>
<comment type="subunit">
    <text evidence="7 8">Homodimer.</text>
</comment>
<gene>
    <name evidence="7" type="primary">tpiA</name>
    <name evidence="9" type="ORF">ENV38_06555</name>
</gene>
<accession>A0A7V3KPN2</accession>
<dbReference type="NCBIfam" id="TIGR00419">
    <property type="entry name" value="tim"/>
    <property type="match status" value="1"/>
</dbReference>
<dbReference type="PROSITE" id="PS00171">
    <property type="entry name" value="TIM_1"/>
    <property type="match status" value="1"/>
</dbReference>
<comment type="similarity">
    <text evidence="2 7 8">Belongs to the triosephosphate isomerase family.</text>
</comment>
<comment type="function">
    <text evidence="7">Involved in the gluconeogenesis. Catalyzes stereospecifically the conversion of dihydroxyacetone phosphate (DHAP) to D-glyceraldehyde-3-phosphate (G3P).</text>
</comment>
<sequence length="253" mass="28056">MRRKIIAGNWKMHMTHNDAVSFVKRLQEELAKINTSYEVVVIPPFTSLFPVSTVIDKGILKLGAQNVFYEKEGAYTGEISPVMLKALGCDYVIVGHSERRKYFAESDEMIARKLKAVLIEGMTPILCVGETLEQREKGRHKEVVESQLVSDLAYLSVDEIKRIVIAYEPVWAIGTGHNATPDQAQEMHEFIRNILEEKFGASDVPILYGGSVKPENIRDISAMKDVDGALVGGASIKVESFVGIILNAYQGGN</sequence>
<dbReference type="FunFam" id="3.20.20.70:FF:000016">
    <property type="entry name" value="Triosephosphate isomerase"/>
    <property type="match status" value="1"/>
</dbReference>
<evidence type="ECO:0000256" key="5">
    <source>
        <dbReference type="ARBA" id="ARBA00023152"/>
    </source>
</evidence>
<dbReference type="AlphaFoldDB" id="A0A7V3KPN2"/>
<keyword evidence="4 7" id="KW-0963">Cytoplasm</keyword>
<evidence type="ECO:0000256" key="8">
    <source>
        <dbReference type="RuleBase" id="RU363013"/>
    </source>
</evidence>